<feature type="region of interest" description="Disordered" evidence="1">
    <location>
        <begin position="58"/>
        <end position="95"/>
    </location>
</feature>
<reference evidence="2" key="1">
    <citation type="journal article" date="2019" name="Sci. Rep.">
        <title>Draft genome of Tanacetum cinerariifolium, the natural source of mosquito coil.</title>
        <authorList>
            <person name="Yamashiro T."/>
            <person name="Shiraishi A."/>
            <person name="Satake H."/>
            <person name="Nakayama K."/>
        </authorList>
    </citation>
    <scope>NUCLEOTIDE SEQUENCE</scope>
</reference>
<accession>A0A699V7Y2</accession>
<feature type="non-terminal residue" evidence="2">
    <location>
        <position position="1"/>
    </location>
</feature>
<evidence type="ECO:0000313" key="2">
    <source>
        <dbReference type="EMBL" id="GFD31405.1"/>
    </source>
</evidence>
<evidence type="ECO:0000256" key="1">
    <source>
        <dbReference type="SAM" id="MobiDB-lite"/>
    </source>
</evidence>
<dbReference type="EMBL" id="BKCJ011413789">
    <property type="protein sequence ID" value="GFD31405.1"/>
    <property type="molecule type" value="Genomic_DNA"/>
</dbReference>
<organism evidence="2">
    <name type="scientific">Tanacetum cinerariifolium</name>
    <name type="common">Dalmatian daisy</name>
    <name type="synonym">Chrysanthemum cinerariifolium</name>
    <dbReference type="NCBI Taxonomy" id="118510"/>
    <lineage>
        <taxon>Eukaryota</taxon>
        <taxon>Viridiplantae</taxon>
        <taxon>Streptophyta</taxon>
        <taxon>Embryophyta</taxon>
        <taxon>Tracheophyta</taxon>
        <taxon>Spermatophyta</taxon>
        <taxon>Magnoliopsida</taxon>
        <taxon>eudicotyledons</taxon>
        <taxon>Gunneridae</taxon>
        <taxon>Pentapetalae</taxon>
        <taxon>asterids</taxon>
        <taxon>campanulids</taxon>
        <taxon>Asterales</taxon>
        <taxon>Asteraceae</taxon>
        <taxon>Asteroideae</taxon>
        <taxon>Anthemideae</taxon>
        <taxon>Anthemidinae</taxon>
        <taxon>Tanacetum</taxon>
    </lineage>
</organism>
<feature type="compositionally biased region" description="Low complexity" evidence="1">
    <location>
        <begin position="60"/>
        <end position="80"/>
    </location>
</feature>
<name>A0A699V7Y2_TANCI</name>
<comment type="caution">
    <text evidence="2">The sequence shown here is derived from an EMBL/GenBank/DDBJ whole genome shotgun (WGS) entry which is preliminary data.</text>
</comment>
<gene>
    <name evidence="2" type="ORF">Tci_903374</name>
</gene>
<sequence>SDVEDSLMNDRFAKVKGMHAVPPPMTGIYMPPKFDFGIDESKFTYGPKQSKTNEFDAKTSNIDSCESSSSVETLESVPKPVESKPKSPIIEDYESDSDDEYVFKASLEQEKPSCAFINTVKHVISPRQTVKDQDTCS</sequence>
<protein>
    <submittedName>
        <fullName evidence="2">Uncharacterized protein</fullName>
    </submittedName>
</protein>
<proteinExistence type="predicted"/>
<dbReference type="AlphaFoldDB" id="A0A699V7Y2"/>